<proteinExistence type="predicted"/>
<dbReference type="InParanoid" id="A0A067PFG9"/>
<evidence type="ECO:0000313" key="2">
    <source>
        <dbReference type="Proteomes" id="UP000027265"/>
    </source>
</evidence>
<organism evidence="1 2">
    <name type="scientific">Jaapia argillacea MUCL 33604</name>
    <dbReference type="NCBI Taxonomy" id="933084"/>
    <lineage>
        <taxon>Eukaryota</taxon>
        <taxon>Fungi</taxon>
        <taxon>Dikarya</taxon>
        <taxon>Basidiomycota</taxon>
        <taxon>Agaricomycotina</taxon>
        <taxon>Agaricomycetes</taxon>
        <taxon>Agaricomycetidae</taxon>
        <taxon>Jaapiales</taxon>
        <taxon>Jaapiaceae</taxon>
        <taxon>Jaapia</taxon>
    </lineage>
</organism>
<protein>
    <submittedName>
        <fullName evidence="1">Uncharacterized protein</fullName>
    </submittedName>
</protein>
<keyword evidence="2" id="KW-1185">Reference proteome</keyword>
<dbReference type="HOGENOM" id="CLU_2184367_0_0_1"/>
<name>A0A067PFG9_9AGAM</name>
<sequence length="109" mass="12107">MYSAPSGFVLNSYERFSAKRIHGASHPRQSNDVPQLIRVFDGSSTLYEWMPRKVNRLLDPCRFIASPLALGSRNSDTESKLDPGFDLSTMEDVVCDSAVVDVVSPETLL</sequence>
<dbReference type="Proteomes" id="UP000027265">
    <property type="component" value="Unassembled WGS sequence"/>
</dbReference>
<dbReference type="AlphaFoldDB" id="A0A067PFG9"/>
<reference evidence="2" key="1">
    <citation type="journal article" date="2014" name="Proc. Natl. Acad. Sci. U.S.A.">
        <title>Extensive sampling of basidiomycete genomes demonstrates inadequacy of the white-rot/brown-rot paradigm for wood decay fungi.</title>
        <authorList>
            <person name="Riley R."/>
            <person name="Salamov A.A."/>
            <person name="Brown D.W."/>
            <person name="Nagy L.G."/>
            <person name="Floudas D."/>
            <person name="Held B.W."/>
            <person name="Levasseur A."/>
            <person name="Lombard V."/>
            <person name="Morin E."/>
            <person name="Otillar R."/>
            <person name="Lindquist E.A."/>
            <person name="Sun H."/>
            <person name="LaButti K.M."/>
            <person name="Schmutz J."/>
            <person name="Jabbour D."/>
            <person name="Luo H."/>
            <person name="Baker S.E."/>
            <person name="Pisabarro A.G."/>
            <person name="Walton J.D."/>
            <person name="Blanchette R.A."/>
            <person name="Henrissat B."/>
            <person name="Martin F."/>
            <person name="Cullen D."/>
            <person name="Hibbett D.S."/>
            <person name="Grigoriev I.V."/>
        </authorList>
    </citation>
    <scope>NUCLEOTIDE SEQUENCE [LARGE SCALE GENOMIC DNA]</scope>
    <source>
        <strain evidence="2">MUCL 33604</strain>
    </source>
</reference>
<dbReference type="EMBL" id="KL197794">
    <property type="protein sequence ID" value="KDQ49231.1"/>
    <property type="molecule type" value="Genomic_DNA"/>
</dbReference>
<accession>A0A067PFG9</accession>
<evidence type="ECO:0000313" key="1">
    <source>
        <dbReference type="EMBL" id="KDQ49231.1"/>
    </source>
</evidence>
<gene>
    <name evidence="1" type="ORF">JAAARDRAFT_662734</name>
</gene>